<gene>
    <name evidence="1" type="ORF">F131LOC_02679</name>
</gene>
<dbReference type="AlphaFoldDB" id="A0A855MLF5"/>
<comment type="caution">
    <text evidence="1">The sequence shown here is derived from an EMBL/GenBank/DDBJ whole genome shotgun (WGS) entry which is preliminary data.</text>
</comment>
<organism evidence="1">
    <name type="scientific">Pectobacterium versatile</name>
    <dbReference type="NCBI Taxonomy" id="2488639"/>
    <lineage>
        <taxon>Bacteria</taxon>
        <taxon>Pseudomonadati</taxon>
        <taxon>Pseudomonadota</taxon>
        <taxon>Gammaproteobacteria</taxon>
        <taxon>Enterobacterales</taxon>
        <taxon>Pectobacteriaceae</taxon>
        <taxon>Pectobacterium</taxon>
    </lineage>
</organism>
<evidence type="ECO:0000313" key="1">
    <source>
        <dbReference type="EMBL" id="POY49591.1"/>
    </source>
</evidence>
<proteinExistence type="predicted"/>
<protein>
    <submittedName>
        <fullName evidence="1">Uncharacterized protein</fullName>
    </submittedName>
</protein>
<name>A0A855MLF5_9GAMM</name>
<reference evidence="1" key="1">
    <citation type="submission" date="2017-12" db="EMBL/GenBank/DDBJ databases">
        <title>First report on the novel genomospecies/subspecies of Pectobacterium carotovorum in Russia.</title>
        <authorList>
            <person name="Shirshikov F.V."/>
            <person name="Miroshnikov K."/>
            <person name="Toshakov S.V."/>
            <person name="Kabanova A.P."/>
            <person name="Barannik A.P."/>
            <person name="Shneider M."/>
            <person name="Ignatov A.N."/>
            <person name="Miroshnikov K.A."/>
        </authorList>
    </citation>
    <scope>NUCLEOTIDE SEQUENCE [LARGE SCALE GENOMIC DNA]</scope>
    <source>
        <strain evidence="1">F131</strain>
    </source>
</reference>
<accession>A0A855MLF5</accession>
<sequence length="78" mass="9096">MRLWCWLMGIMRKTWESGALAPLEANALVNQEALSLIYPSYFKLHVRWLRSVTRITYLSKLIGIPSLAAFLKLELFRV</sequence>
<dbReference type="EMBL" id="PDVW01000014">
    <property type="protein sequence ID" value="POY49591.1"/>
    <property type="molecule type" value="Genomic_DNA"/>
</dbReference>